<dbReference type="EC" id="2.7.13.3" evidence="13"/>
<dbReference type="Pfam" id="PF18415">
    <property type="entry name" value="HKR_ArcB_TM"/>
    <property type="match status" value="1"/>
</dbReference>
<gene>
    <name evidence="21" type="primary">arcB_1</name>
    <name evidence="21" type="ORF">NCTC10801_01382</name>
</gene>
<feature type="modified residue" description="4-aspartylphosphate" evidence="15">
    <location>
        <position position="404"/>
    </location>
</feature>
<dbReference type="InterPro" id="IPR014409">
    <property type="entry name" value="Sig_transdc_His_kin_hyb_ArcB"/>
</dbReference>
<keyword evidence="5 13" id="KW-0808">Transferase</keyword>
<dbReference type="Gene3D" id="3.40.50.2300">
    <property type="match status" value="1"/>
</dbReference>
<keyword evidence="13" id="KW-0804">Transcription</keyword>
<protein>
    <recommendedName>
        <fullName evidence="13">Aerobic respiration control sensor protein</fullName>
        <ecNumber evidence="13">2.7.13.3</ecNumber>
    </recommendedName>
</protein>
<keyword evidence="9 13" id="KW-0067">ATP-binding</keyword>
<evidence type="ECO:0000313" key="21">
    <source>
        <dbReference type="EMBL" id="SUT91119.1"/>
    </source>
</evidence>
<dbReference type="InterPro" id="IPR027460">
    <property type="entry name" value="ArcB_TM_sf"/>
</dbReference>
<keyword evidence="13" id="KW-0997">Cell inner membrane</keyword>
<feature type="coiled-coil region" evidence="16">
    <location>
        <begin position="77"/>
        <end position="114"/>
    </location>
</feature>
<name>A0A380TTB0_9PAST</name>
<dbReference type="PIRSF" id="PIRSF003182">
    <property type="entry name" value="ArcB"/>
    <property type="match status" value="1"/>
</dbReference>
<evidence type="ECO:0000256" key="8">
    <source>
        <dbReference type="ARBA" id="ARBA00022777"/>
    </source>
</evidence>
<comment type="catalytic activity">
    <reaction evidence="1 13">
        <text>ATP + protein L-histidine = ADP + protein N-phospho-L-histidine.</text>
        <dbReference type="EC" id="2.7.13.3"/>
    </reaction>
</comment>
<dbReference type="InterPro" id="IPR004358">
    <property type="entry name" value="Sig_transdc_His_kin-like_C"/>
</dbReference>
<dbReference type="InterPro" id="IPR036890">
    <property type="entry name" value="HATPase_C_sf"/>
</dbReference>
<evidence type="ECO:0000256" key="16">
    <source>
        <dbReference type="SAM" id="Coils"/>
    </source>
</evidence>
<keyword evidence="11 13" id="KW-0902">Two-component regulatory system</keyword>
<feature type="transmembrane region" description="Helical" evidence="17">
    <location>
        <begin position="54"/>
        <end position="77"/>
    </location>
</feature>
<dbReference type="PROSITE" id="PS50109">
    <property type="entry name" value="HIS_KIN"/>
    <property type="match status" value="1"/>
</dbReference>
<feature type="modified residue" description="Phosphohistidine" evidence="14">
    <location>
        <position position="560"/>
    </location>
</feature>
<dbReference type="InterPro" id="IPR005467">
    <property type="entry name" value="His_kinase_dom"/>
</dbReference>
<feature type="domain" description="HPt" evidence="20">
    <location>
        <begin position="517"/>
        <end position="614"/>
    </location>
</feature>
<reference evidence="21 22" key="1">
    <citation type="submission" date="2018-06" db="EMBL/GenBank/DDBJ databases">
        <authorList>
            <consortium name="Pathogen Informatics"/>
            <person name="Doyle S."/>
        </authorList>
    </citation>
    <scope>NUCLEOTIDE SEQUENCE [LARGE SCALE GENOMIC DNA]</scope>
    <source>
        <strain evidence="21 22">NCTC10801</strain>
    </source>
</reference>
<dbReference type="Gene3D" id="1.10.287.130">
    <property type="match status" value="1"/>
</dbReference>
<evidence type="ECO:0000259" key="19">
    <source>
        <dbReference type="PROSITE" id="PS50110"/>
    </source>
</evidence>
<evidence type="ECO:0000256" key="13">
    <source>
        <dbReference type="PIRNR" id="PIRNR003182"/>
    </source>
</evidence>
<dbReference type="Pfam" id="PF00512">
    <property type="entry name" value="HisKA"/>
    <property type="match status" value="1"/>
</dbReference>
<dbReference type="FunFam" id="3.30.565.10:FF:000006">
    <property type="entry name" value="Sensor histidine kinase WalK"/>
    <property type="match status" value="1"/>
</dbReference>
<dbReference type="SMART" id="SM00388">
    <property type="entry name" value="HisKA"/>
    <property type="match status" value="1"/>
</dbReference>
<feature type="domain" description="Histidine kinase" evidence="18">
    <location>
        <begin position="121"/>
        <end position="337"/>
    </location>
</feature>
<evidence type="ECO:0000256" key="2">
    <source>
        <dbReference type="ARBA" id="ARBA00004651"/>
    </source>
</evidence>
<evidence type="ECO:0000256" key="11">
    <source>
        <dbReference type="ARBA" id="ARBA00023012"/>
    </source>
</evidence>
<evidence type="ECO:0000256" key="5">
    <source>
        <dbReference type="ARBA" id="ARBA00022679"/>
    </source>
</evidence>
<dbReference type="SUPFAM" id="SSF47226">
    <property type="entry name" value="Histidine-containing phosphotransfer domain, HPT domain"/>
    <property type="match status" value="1"/>
</dbReference>
<dbReference type="Pfam" id="PF00072">
    <property type="entry name" value="Response_reg"/>
    <property type="match status" value="1"/>
</dbReference>
<evidence type="ECO:0000313" key="22">
    <source>
        <dbReference type="Proteomes" id="UP000254649"/>
    </source>
</evidence>
<keyword evidence="22" id="KW-1185">Reference proteome</keyword>
<dbReference type="PROSITE" id="PS50894">
    <property type="entry name" value="HPT"/>
    <property type="match status" value="1"/>
</dbReference>
<dbReference type="Pfam" id="PF02518">
    <property type="entry name" value="HATPase_c"/>
    <property type="match status" value="1"/>
</dbReference>
<keyword evidence="13" id="KW-0805">Transcription regulation</keyword>
<dbReference type="CDD" id="cd16922">
    <property type="entry name" value="HATPase_EvgS-ArcB-TorS-like"/>
    <property type="match status" value="1"/>
</dbReference>
<feature type="transmembrane region" description="Helical" evidence="17">
    <location>
        <begin position="21"/>
        <end position="42"/>
    </location>
</feature>
<dbReference type="Pfam" id="PF01627">
    <property type="entry name" value="Hpt"/>
    <property type="match status" value="1"/>
</dbReference>
<comment type="subcellular location">
    <subcellularLocation>
        <location evidence="13">Cell inner membrane</location>
        <topology evidence="13">Multi-pass membrane protein</topology>
    </subcellularLocation>
    <subcellularLocation>
        <location evidence="2">Cell membrane</location>
        <topology evidence="2">Multi-pass membrane protein</topology>
    </subcellularLocation>
</comment>
<evidence type="ECO:0000256" key="6">
    <source>
        <dbReference type="ARBA" id="ARBA00022692"/>
    </source>
</evidence>
<dbReference type="PRINTS" id="PR00344">
    <property type="entry name" value="BCTRLSENSOR"/>
</dbReference>
<dbReference type="Gene3D" id="1.10.287.970">
    <property type="entry name" value="His Kinase A (phosphoacceptor) domain"/>
    <property type="match status" value="1"/>
</dbReference>
<evidence type="ECO:0000256" key="10">
    <source>
        <dbReference type="ARBA" id="ARBA00022989"/>
    </source>
</evidence>
<evidence type="ECO:0000256" key="12">
    <source>
        <dbReference type="ARBA" id="ARBA00023136"/>
    </source>
</evidence>
<dbReference type="InterPro" id="IPR040642">
    <property type="entry name" value="HKR_ArcB_TM"/>
</dbReference>
<keyword evidence="16" id="KW-0175">Coiled coil</keyword>
<dbReference type="Proteomes" id="UP000254649">
    <property type="component" value="Unassembled WGS sequence"/>
</dbReference>
<proteinExistence type="predicted"/>
<dbReference type="SUPFAM" id="SSF55874">
    <property type="entry name" value="ATPase domain of HSP90 chaperone/DNA topoisomerase II/histidine kinase"/>
    <property type="match status" value="1"/>
</dbReference>
<dbReference type="AlphaFoldDB" id="A0A380TTB0"/>
<dbReference type="SMART" id="SM00387">
    <property type="entry name" value="HATPase_c"/>
    <property type="match status" value="1"/>
</dbReference>
<dbReference type="GO" id="GO:0000155">
    <property type="term" value="F:phosphorelay sensor kinase activity"/>
    <property type="evidence" value="ECO:0007669"/>
    <property type="project" value="UniProtKB-UniRule"/>
</dbReference>
<dbReference type="SUPFAM" id="SSF47384">
    <property type="entry name" value="Homodimeric domain of signal transducing histidine kinase"/>
    <property type="match status" value="1"/>
</dbReference>
<evidence type="ECO:0000256" key="7">
    <source>
        <dbReference type="ARBA" id="ARBA00022741"/>
    </source>
</evidence>
<dbReference type="EMBL" id="UFRQ01000003">
    <property type="protein sequence ID" value="SUT91119.1"/>
    <property type="molecule type" value="Genomic_DNA"/>
</dbReference>
<accession>A0A380TTB0</accession>
<evidence type="ECO:0000259" key="18">
    <source>
        <dbReference type="PROSITE" id="PS50109"/>
    </source>
</evidence>
<evidence type="ECO:0000256" key="1">
    <source>
        <dbReference type="ARBA" id="ARBA00000085"/>
    </source>
</evidence>
<evidence type="ECO:0000256" key="3">
    <source>
        <dbReference type="ARBA" id="ARBA00022475"/>
    </source>
</evidence>
<evidence type="ECO:0000259" key="20">
    <source>
        <dbReference type="PROSITE" id="PS50894"/>
    </source>
</evidence>
<dbReference type="CDD" id="cd00088">
    <property type="entry name" value="HPT"/>
    <property type="match status" value="1"/>
</dbReference>
<evidence type="ECO:0000256" key="4">
    <source>
        <dbReference type="ARBA" id="ARBA00022553"/>
    </source>
</evidence>
<dbReference type="Gene3D" id="3.30.565.10">
    <property type="entry name" value="Histidine kinase-like ATPase, C-terminal domain"/>
    <property type="match status" value="1"/>
</dbReference>
<dbReference type="InterPro" id="IPR003594">
    <property type="entry name" value="HATPase_dom"/>
</dbReference>
<dbReference type="CDD" id="cd17546">
    <property type="entry name" value="REC_hyHK_CKI1_RcsC-like"/>
    <property type="match status" value="1"/>
</dbReference>
<keyword evidence="10 17" id="KW-1133">Transmembrane helix</keyword>
<evidence type="ECO:0000256" key="15">
    <source>
        <dbReference type="PROSITE-ProRule" id="PRU00169"/>
    </source>
</evidence>
<dbReference type="InterPro" id="IPR036641">
    <property type="entry name" value="HPT_dom_sf"/>
</dbReference>
<keyword evidence="7 13" id="KW-0547">Nucleotide-binding</keyword>
<dbReference type="InterPro" id="IPR008207">
    <property type="entry name" value="Sig_transdc_His_kin_Hpt_dom"/>
</dbReference>
<keyword evidence="12 13" id="KW-0472">Membrane</keyword>
<dbReference type="PANTHER" id="PTHR45339">
    <property type="entry name" value="HYBRID SIGNAL TRANSDUCTION HISTIDINE KINASE J"/>
    <property type="match status" value="1"/>
</dbReference>
<feature type="domain" description="Response regulatory" evidence="19">
    <location>
        <begin position="355"/>
        <end position="474"/>
    </location>
</feature>
<sequence length="627" mass="70885">MKNIRYFAQKYIDWVIKLGRLKFSLLGFIILAILALCTHILLSSIIVGEIHWQSLIYSISFGLISAPFVIYFFTLLVEKLELSRLSLSKSVAKLRQEIQERIIAEQRLAQANQDKTTLMATISHELRTPLNGIVGLSRMLLETNLTDEQRNYLKTISFSAVSLGHIFNDIIDLDKIDAKRIELYQQQTDFHALIDNIANIGQFMATQKKLTFHLKCGQNLPHFLMLDETRLSQILWNLLSNAVKFTGQGEIILDIQRVSQNQYQFSVTDSGQGIPESDIENIFEMYYQVEKSQHKPAGSGIGLAISKTIAKLMNGSLTVTTQLGKGSTFTLLIQAEEIQVSLNKNTLDSVELDLNVLLVEDIELNIVVAKSVLEKLGCHVDVAMTGKLAIEQFDSKSYDLVFLDIQLPDMTGFAIAQYLRQRYEDGVYSYLPPLIALTANVMQSKSDYLVQGMDDVLAKPLDVNALTHCLNQYFPDYFDSHSLEFPQSAVNFSHEFDREPEIVDYQFVRELVDLISVQTYLSNLATFRTAICNNDLDLHKKYNAYLNNLISQSELISTAHKLKGAAGSLGLKAIQKLAACIQNPDLPDWADQLNVWMTELDNIETPSISALDSWLTEFNQYLHKKGQ</sequence>
<keyword evidence="6 17" id="KW-0812">Transmembrane</keyword>
<dbReference type="SUPFAM" id="SSF52172">
    <property type="entry name" value="CheY-like"/>
    <property type="match status" value="1"/>
</dbReference>
<keyword evidence="3 13" id="KW-1003">Cell membrane</keyword>
<dbReference type="Gene3D" id="1.20.120.160">
    <property type="entry name" value="HPT domain"/>
    <property type="match status" value="1"/>
</dbReference>
<dbReference type="PANTHER" id="PTHR45339:SF1">
    <property type="entry name" value="HYBRID SIGNAL TRANSDUCTION HISTIDINE KINASE J"/>
    <property type="match status" value="1"/>
</dbReference>
<evidence type="ECO:0000256" key="9">
    <source>
        <dbReference type="ARBA" id="ARBA00022840"/>
    </source>
</evidence>
<dbReference type="InterPro" id="IPR011006">
    <property type="entry name" value="CheY-like_superfamily"/>
</dbReference>
<evidence type="ECO:0000256" key="17">
    <source>
        <dbReference type="SAM" id="Phobius"/>
    </source>
</evidence>
<dbReference type="GO" id="GO:0005524">
    <property type="term" value="F:ATP binding"/>
    <property type="evidence" value="ECO:0007669"/>
    <property type="project" value="UniProtKB-UniRule"/>
</dbReference>
<dbReference type="OrthoDB" id="9770795at2"/>
<dbReference type="PROSITE" id="PS50110">
    <property type="entry name" value="RESPONSE_REGULATORY"/>
    <property type="match status" value="1"/>
</dbReference>
<evidence type="ECO:0000256" key="14">
    <source>
        <dbReference type="PROSITE-ProRule" id="PRU00110"/>
    </source>
</evidence>
<keyword evidence="4 15" id="KW-0597">Phosphoprotein</keyword>
<dbReference type="InterPro" id="IPR001789">
    <property type="entry name" value="Sig_transdc_resp-reg_receiver"/>
</dbReference>
<dbReference type="InterPro" id="IPR036097">
    <property type="entry name" value="HisK_dim/P_sf"/>
</dbReference>
<dbReference type="GO" id="GO:0005886">
    <property type="term" value="C:plasma membrane"/>
    <property type="evidence" value="ECO:0007669"/>
    <property type="project" value="UniProtKB-SubCell"/>
</dbReference>
<dbReference type="SMART" id="SM00448">
    <property type="entry name" value="REC"/>
    <property type="match status" value="1"/>
</dbReference>
<dbReference type="InterPro" id="IPR003661">
    <property type="entry name" value="HisK_dim/P_dom"/>
</dbReference>
<dbReference type="CDD" id="cd00082">
    <property type="entry name" value="HisKA"/>
    <property type="match status" value="1"/>
</dbReference>
<keyword evidence="8 13" id="KW-0418">Kinase</keyword>
<organism evidence="21 22">
    <name type="scientific">[Actinobacillus] rossii</name>
    <dbReference type="NCBI Taxonomy" id="123820"/>
    <lineage>
        <taxon>Bacteria</taxon>
        <taxon>Pseudomonadati</taxon>
        <taxon>Pseudomonadota</taxon>
        <taxon>Gammaproteobacteria</taxon>
        <taxon>Pasteurellales</taxon>
        <taxon>Pasteurellaceae</taxon>
    </lineage>
</organism>